<gene>
    <name evidence="1" type="ORF">O0R41_12790</name>
</gene>
<keyword evidence="2" id="KW-1185">Reference proteome</keyword>
<organism evidence="1 2">
    <name type="scientific">Sphingobium naphthae</name>
    <dbReference type="NCBI Taxonomy" id="1886786"/>
    <lineage>
        <taxon>Bacteria</taxon>
        <taxon>Pseudomonadati</taxon>
        <taxon>Pseudomonadota</taxon>
        <taxon>Alphaproteobacteria</taxon>
        <taxon>Sphingomonadales</taxon>
        <taxon>Sphingomonadaceae</taxon>
        <taxon>Sphingobium</taxon>
    </lineage>
</organism>
<dbReference type="Proteomes" id="UP001185984">
    <property type="component" value="Unassembled WGS sequence"/>
</dbReference>
<evidence type="ECO:0000313" key="1">
    <source>
        <dbReference type="EMBL" id="MDV5824475.1"/>
    </source>
</evidence>
<sequence length="137" mass="14688">MAFLDFTQPMAGPAPLAAVTATPAPADPAPAIATGFTAQEWQIVALARTDGLRSLNGPGRFVRLRRWIFGEETNLTLASERLEALRRLAVEAWHRGYAVSLSALAAFRAAGFSTAQLELLLATISAGRHARGRRSFA</sequence>
<dbReference type="SUPFAM" id="SSF69118">
    <property type="entry name" value="AhpD-like"/>
    <property type="match status" value="1"/>
</dbReference>
<accession>A0ABU3ZY66</accession>
<evidence type="ECO:0000313" key="2">
    <source>
        <dbReference type="Proteomes" id="UP001185984"/>
    </source>
</evidence>
<name>A0ABU3ZY66_9SPHN</name>
<dbReference type="RefSeq" id="WP_228164704.1">
    <property type="nucleotide sequence ID" value="NZ_JAPTHD010000004.1"/>
</dbReference>
<dbReference type="EMBL" id="JAPTHD010000004">
    <property type="protein sequence ID" value="MDV5824475.1"/>
    <property type="molecule type" value="Genomic_DNA"/>
</dbReference>
<reference evidence="2" key="1">
    <citation type="journal article" date="2022" name="J Environ Chem Eng">
        <title>Biodegradation of petroleum oil using a constructed nonpathogenic and heavy metal-tolerant bacterial consortium isolated from marine sponges.</title>
        <authorList>
            <person name="Dechsakulwatana C."/>
            <person name="Rungsihiranrut A."/>
            <person name="Muangchinda C."/>
            <person name="Ningthoujam R."/>
            <person name="Klankeo P."/>
            <person name="Pinyakong O."/>
        </authorList>
    </citation>
    <scope>NUCLEOTIDE SEQUENCE [LARGE SCALE GENOMIC DNA]</scope>
    <source>
        <strain evidence="2">MO2-4</strain>
    </source>
</reference>
<dbReference type="InterPro" id="IPR029032">
    <property type="entry name" value="AhpD-like"/>
</dbReference>
<proteinExistence type="predicted"/>
<comment type="caution">
    <text evidence="1">The sequence shown here is derived from an EMBL/GenBank/DDBJ whole genome shotgun (WGS) entry which is preliminary data.</text>
</comment>
<protein>
    <submittedName>
        <fullName evidence="1">Uncharacterized protein</fullName>
    </submittedName>
</protein>